<dbReference type="RefSeq" id="WP_127161971.1">
    <property type="nucleotide sequence ID" value="NZ_CP029822.1"/>
</dbReference>
<dbReference type="AlphaFoldDB" id="A0A3Q9JMQ7"/>
<proteinExistence type="predicted"/>
<organism evidence="1 2">
    <name type="scientific">Entomomonas moraniae</name>
    <dbReference type="NCBI Taxonomy" id="2213226"/>
    <lineage>
        <taxon>Bacteria</taxon>
        <taxon>Pseudomonadati</taxon>
        <taxon>Pseudomonadota</taxon>
        <taxon>Gammaproteobacteria</taxon>
        <taxon>Pseudomonadales</taxon>
        <taxon>Pseudomonadaceae</taxon>
        <taxon>Entomomonas</taxon>
    </lineage>
</organism>
<reference evidence="2" key="1">
    <citation type="submission" date="2018-06" db="EMBL/GenBank/DDBJ databases">
        <title>Complete genome of Pseudomonas insecticola strain QZS01.</title>
        <authorList>
            <person name="Wang J."/>
            <person name="Su Q."/>
        </authorList>
    </citation>
    <scope>NUCLEOTIDE SEQUENCE [LARGE SCALE GENOMIC DNA]</scope>
    <source>
        <strain evidence="2">QZS01</strain>
    </source>
</reference>
<protein>
    <submittedName>
        <fullName evidence="1">Uncharacterized protein</fullName>
    </submittedName>
</protein>
<dbReference type="PROSITE" id="PS51257">
    <property type="entry name" value="PROKAR_LIPOPROTEIN"/>
    <property type="match status" value="1"/>
</dbReference>
<evidence type="ECO:0000313" key="1">
    <source>
        <dbReference type="EMBL" id="AZS49796.1"/>
    </source>
</evidence>
<dbReference type="KEGG" id="emo:DM558_02925"/>
<name>A0A3Q9JMQ7_9GAMM</name>
<dbReference type="Proteomes" id="UP000273143">
    <property type="component" value="Chromosome"/>
</dbReference>
<gene>
    <name evidence="1" type="ORF">DM558_02925</name>
</gene>
<accession>A0A3Q9JMQ7</accession>
<sequence>MKKTVIFLALVVLAGCATKPIPFDQAKPVPSKRLYTFQDKSQPAKILVTRDSGYQGFYVASNSILMAN</sequence>
<keyword evidence="2" id="KW-1185">Reference proteome</keyword>
<evidence type="ECO:0000313" key="2">
    <source>
        <dbReference type="Proteomes" id="UP000273143"/>
    </source>
</evidence>
<dbReference type="EMBL" id="CP029822">
    <property type="protein sequence ID" value="AZS49796.1"/>
    <property type="molecule type" value="Genomic_DNA"/>
</dbReference>